<sequence>METKKLNFIMSCLTRQKLITTNQLPNNTYHSATNTYTLKDLEYLLEIKQDTATKFQVNFNFIMGRYKESIVDLTKLVGIEPSNDIDDELKEAWIEVFKGFVLFR</sequence>
<name>A0A397UUB6_9GLOM</name>
<dbReference type="Proteomes" id="UP000266673">
    <property type="component" value="Unassembled WGS sequence"/>
</dbReference>
<protein>
    <submittedName>
        <fullName evidence="1">Uncharacterized protein</fullName>
    </submittedName>
</protein>
<comment type="caution">
    <text evidence="1">The sequence shown here is derived from an EMBL/GenBank/DDBJ whole genome shotgun (WGS) entry which is preliminary data.</text>
</comment>
<dbReference type="AlphaFoldDB" id="A0A397UUB6"/>
<reference evidence="1 2" key="1">
    <citation type="submission" date="2018-06" db="EMBL/GenBank/DDBJ databases">
        <title>Comparative genomics reveals the genomic features of Rhizophagus irregularis, R. cerebriforme, R. diaphanum and Gigaspora rosea, and their symbiotic lifestyle signature.</title>
        <authorList>
            <person name="Morin E."/>
            <person name="San Clemente H."/>
            <person name="Chen E.C.H."/>
            <person name="De La Providencia I."/>
            <person name="Hainaut M."/>
            <person name="Kuo A."/>
            <person name="Kohler A."/>
            <person name="Murat C."/>
            <person name="Tang N."/>
            <person name="Roy S."/>
            <person name="Loubradou J."/>
            <person name="Henrissat B."/>
            <person name="Grigoriev I.V."/>
            <person name="Corradi N."/>
            <person name="Roux C."/>
            <person name="Martin F.M."/>
        </authorList>
    </citation>
    <scope>NUCLEOTIDE SEQUENCE [LARGE SCALE GENOMIC DNA]</scope>
    <source>
        <strain evidence="1 2">DAOM 194757</strain>
    </source>
</reference>
<organism evidence="1 2">
    <name type="scientific">Gigaspora rosea</name>
    <dbReference type="NCBI Taxonomy" id="44941"/>
    <lineage>
        <taxon>Eukaryota</taxon>
        <taxon>Fungi</taxon>
        <taxon>Fungi incertae sedis</taxon>
        <taxon>Mucoromycota</taxon>
        <taxon>Glomeromycotina</taxon>
        <taxon>Glomeromycetes</taxon>
        <taxon>Diversisporales</taxon>
        <taxon>Gigasporaceae</taxon>
        <taxon>Gigaspora</taxon>
    </lineage>
</organism>
<dbReference type="EMBL" id="QKWP01000888">
    <property type="protein sequence ID" value="RIB13824.1"/>
    <property type="molecule type" value="Genomic_DNA"/>
</dbReference>
<accession>A0A397UUB6</accession>
<dbReference type="OrthoDB" id="2942533at2759"/>
<gene>
    <name evidence="1" type="ORF">C2G38_2196816</name>
</gene>
<proteinExistence type="predicted"/>
<evidence type="ECO:0000313" key="1">
    <source>
        <dbReference type="EMBL" id="RIB13824.1"/>
    </source>
</evidence>
<keyword evidence="2" id="KW-1185">Reference proteome</keyword>
<evidence type="ECO:0000313" key="2">
    <source>
        <dbReference type="Proteomes" id="UP000266673"/>
    </source>
</evidence>